<dbReference type="Pfam" id="PF08447">
    <property type="entry name" value="PAS_3"/>
    <property type="match status" value="1"/>
</dbReference>
<evidence type="ECO:0000313" key="3">
    <source>
        <dbReference type="Proteomes" id="UP000295122"/>
    </source>
</evidence>
<evidence type="ECO:0000313" key="2">
    <source>
        <dbReference type="EMBL" id="TDR85351.1"/>
    </source>
</evidence>
<gene>
    <name evidence="2" type="ORF">EV668_4472</name>
</gene>
<dbReference type="InterPro" id="IPR000014">
    <property type="entry name" value="PAS"/>
</dbReference>
<dbReference type="OrthoDB" id="7990886at2"/>
<sequence>MPTDGLTHGVADDAWIRTVLTASSVGTWDWDIAADRTRVCPLTAHLFGFLPDQVERGPALADFLRAIHAEDRTPFNATVAEVRRRGGLFVAEYRTTPRSGPLRWVLARGWFEGGDTGAVTRARGIVIDVTDSRLDGYGGGRALFSAIDESASPLERFADTALTAWQGLQGLSDEDDASIRPALAALLETVGRRLAISGSETTMLRGRRPSLHS</sequence>
<dbReference type="EMBL" id="SNZR01000017">
    <property type="protein sequence ID" value="TDR85351.1"/>
    <property type="molecule type" value="Genomic_DNA"/>
</dbReference>
<comment type="caution">
    <text evidence="2">The sequence shown here is derived from an EMBL/GenBank/DDBJ whole genome shotgun (WGS) entry which is preliminary data.</text>
</comment>
<dbReference type="SUPFAM" id="SSF55785">
    <property type="entry name" value="PYP-like sensor domain (PAS domain)"/>
    <property type="match status" value="1"/>
</dbReference>
<dbReference type="AlphaFoldDB" id="A0A4R7BJJ9"/>
<evidence type="ECO:0000259" key="1">
    <source>
        <dbReference type="Pfam" id="PF08447"/>
    </source>
</evidence>
<dbReference type="RefSeq" id="WP_133774290.1">
    <property type="nucleotide sequence ID" value="NZ_SNZR01000017.1"/>
</dbReference>
<proteinExistence type="predicted"/>
<dbReference type="CDD" id="cd00130">
    <property type="entry name" value="PAS"/>
    <property type="match status" value="1"/>
</dbReference>
<dbReference type="Gene3D" id="2.10.70.100">
    <property type="match status" value="1"/>
</dbReference>
<dbReference type="InterPro" id="IPR013655">
    <property type="entry name" value="PAS_fold_3"/>
</dbReference>
<organism evidence="2 3">
    <name type="scientific">Enterovirga rhinocerotis</name>
    <dbReference type="NCBI Taxonomy" id="1339210"/>
    <lineage>
        <taxon>Bacteria</taxon>
        <taxon>Pseudomonadati</taxon>
        <taxon>Pseudomonadota</taxon>
        <taxon>Alphaproteobacteria</taxon>
        <taxon>Hyphomicrobiales</taxon>
        <taxon>Methylobacteriaceae</taxon>
        <taxon>Enterovirga</taxon>
    </lineage>
</organism>
<name>A0A4R7BJJ9_9HYPH</name>
<feature type="domain" description="PAS fold-3" evidence="1">
    <location>
        <begin position="44"/>
        <end position="125"/>
    </location>
</feature>
<dbReference type="InterPro" id="IPR035965">
    <property type="entry name" value="PAS-like_dom_sf"/>
</dbReference>
<keyword evidence="3" id="KW-1185">Reference proteome</keyword>
<reference evidence="2 3" key="1">
    <citation type="submission" date="2019-03" db="EMBL/GenBank/DDBJ databases">
        <title>Genomic Encyclopedia of Type Strains, Phase IV (KMG-IV): sequencing the most valuable type-strain genomes for metagenomic binning, comparative biology and taxonomic classification.</title>
        <authorList>
            <person name="Goeker M."/>
        </authorList>
    </citation>
    <scope>NUCLEOTIDE SEQUENCE [LARGE SCALE GENOMIC DNA]</scope>
    <source>
        <strain evidence="2 3">DSM 25903</strain>
    </source>
</reference>
<accession>A0A4R7BJJ9</accession>
<dbReference type="Proteomes" id="UP000295122">
    <property type="component" value="Unassembled WGS sequence"/>
</dbReference>
<dbReference type="Gene3D" id="3.30.450.20">
    <property type="entry name" value="PAS domain"/>
    <property type="match status" value="1"/>
</dbReference>
<protein>
    <submittedName>
        <fullName evidence="2">PAS domain-containing protein</fullName>
    </submittedName>
</protein>